<name>A0ABD5SX85_9EURY</name>
<sequence>MATHDSRSGDGFVPFFRRYAKSWVHAVAAAGMTAFGTLTIVHRGFAVLALASYIVPPILLYLRRTPIEGSDGDTVTDRQRGAAAADRATDTGAASLE</sequence>
<dbReference type="EMBL" id="JBHSWV010000832">
    <property type="protein sequence ID" value="MFC6769843.1"/>
    <property type="molecule type" value="Genomic_DNA"/>
</dbReference>
<organism evidence="3 4">
    <name type="scientific">Natrinema soli</name>
    <dbReference type="NCBI Taxonomy" id="1930624"/>
    <lineage>
        <taxon>Archaea</taxon>
        <taxon>Methanobacteriati</taxon>
        <taxon>Methanobacteriota</taxon>
        <taxon>Stenosarchaea group</taxon>
        <taxon>Halobacteria</taxon>
        <taxon>Halobacteriales</taxon>
        <taxon>Natrialbaceae</taxon>
        <taxon>Natrinema</taxon>
    </lineage>
</organism>
<reference evidence="3 4" key="1">
    <citation type="journal article" date="2019" name="Int. J. Syst. Evol. Microbiol.">
        <title>The Global Catalogue of Microorganisms (GCM) 10K type strain sequencing project: providing services to taxonomists for standard genome sequencing and annotation.</title>
        <authorList>
            <consortium name="The Broad Institute Genomics Platform"/>
            <consortium name="The Broad Institute Genome Sequencing Center for Infectious Disease"/>
            <person name="Wu L."/>
            <person name="Ma J."/>
        </authorList>
    </citation>
    <scope>NUCLEOTIDE SEQUENCE [LARGE SCALE GENOMIC DNA]</scope>
    <source>
        <strain evidence="3 4">LMG 29247</strain>
    </source>
</reference>
<evidence type="ECO:0000256" key="1">
    <source>
        <dbReference type="SAM" id="MobiDB-lite"/>
    </source>
</evidence>
<accession>A0ABD5SX85</accession>
<feature type="region of interest" description="Disordered" evidence="1">
    <location>
        <begin position="67"/>
        <end position="97"/>
    </location>
</feature>
<protein>
    <submittedName>
        <fullName evidence="3">Uncharacterized protein</fullName>
    </submittedName>
</protein>
<proteinExistence type="predicted"/>
<comment type="caution">
    <text evidence="3">The sequence shown here is derived from an EMBL/GenBank/DDBJ whole genome shotgun (WGS) entry which is preliminary data.</text>
</comment>
<evidence type="ECO:0000256" key="2">
    <source>
        <dbReference type="SAM" id="Phobius"/>
    </source>
</evidence>
<keyword evidence="2" id="KW-0472">Membrane</keyword>
<evidence type="ECO:0000313" key="3">
    <source>
        <dbReference type="EMBL" id="MFC6769843.1"/>
    </source>
</evidence>
<keyword evidence="4" id="KW-1185">Reference proteome</keyword>
<feature type="non-terminal residue" evidence="3">
    <location>
        <position position="97"/>
    </location>
</feature>
<feature type="transmembrane region" description="Helical" evidence="2">
    <location>
        <begin position="20"/>
        <end position="38"/>
    </location>
</feature>
<dbReference type="AlphaFoldDB" id="A0ABD5SX85"/>
<keyword evidence="2" id="KW-1133">Transmembrane helix</keyword>
<feature type="compositionally biased region" description="Low complexity" evidence="1">
    <location>
        <begin position="81"/>
        <end position="97"/>
    </location>
</feature>
<keyword evidence="2" id="KW-0812">Transmembrane</keyword>
<dbReference type="Proteomes" id="UP001596383">
    <property type="component" value="Unassembled WGS sequence"/>
</dbReference>
<evidence type="ECO:0000313" key="4">
    <source>
        <dbReference type="Proteomes" id="UP001596383"/>
    </source>
</evidence>
<gene>
    <name evidence="3" type="ORF">ACFQE6_33810</name>
</gene>
<feature type="transmembrane region" description="Helical" evidence="2">
    <location>
        <begin position="44"/>
        <end position="62"/>
    </location>
</feature>